<evidence type="ECO:0000313" key="2">
    <source>
        <dbReference type="EMBL" id="ALS37508.1"/>
    </source>
</evidence>
<keyword evidence="1" id="KW-0732">Signal</keyword>
<dbReference type="KEGG" id="erx:ATZ35_10190"/>
<dbReference type="PROSITE" id="PS51257">
    <property type="entry name" value="PROKAR_LIPOPROTEIN"/>
    <property type="match status" value="1"/>
</dbReference>
<dbReference type="Proteomes" id="UP000067523">
    <property type="component" value="Chromosome"/>
</dbReference>
<protein>
    <recommendedName>
        <fullName evidence="4">Lipoprotein</fullName>
    </recommendedName>
</protein>
<keyword evidence="3" id="KW-1185">Reference proteome</keyword>
<name>A0A0U2VW52_9ENTE</name>
<dbReference type="AlphaFoldDB" id="A0A0U2VW52"/>
<dbReference type="EMBL" id="CP013655">
    <property type="protein sequence ID" value="ALS37508.1"/>
    <property type="molecule type" value="Genomic_DNA"/>
</dbReference>
<proteinExistence type="predicted"/>
<evidence type="ECO:0000256" key="1">
    <source>
        <dbReference type="SAM" id="SignalP"/>
    </source>
</evidence>
<organism evidence="2 3">
    <name type="scientific">Enterococcus rotai</name>
    <dbReference type="NCBI Taxonomy" id="118060"/>
    <lineage>
        <taxon>Bacteria</taxon>
        <taxon>Bacillati</taxon>
        <taxon>Bacillota</taxon>
        <taxon>Bacilli</taxon>
        <taxon>Lactobacillales</taxon>
        <taxon>Enterococcaceae</taxon>
        <taxon>Enterococcus</taxon>
    </lineage>
</organism>
<evidence type="ECO:0008006" key="4">
    <source>
        <dbReference type="Google" id="ProtNLM"/>
    </source>
</evidence>
<reference evidence="3" key="1">
    <citation type="submission" date="2015-12" db="EMBL/GenBank/DDBJ databases">
        <authorList>
            <person name="Lauer A."/>
            <person name="Humrighouse B."/>
            <person name="Loparev V."/>
            <person name="Shewmaker P.L."/>
            <person name="Whitney A.M."/>
            <person name="McLaughlin R.W."/>
        </authorList>
    </citation>
    <scope>NUCLEOTIDE SEQUENCE [LARGE SCALE GENOMIC DNA]</scope>
    <source>
        <strain evidence="3">LMG 26678</strain>
    </source>
</reference>
<sequence>MKKLSSVTTVLILLIIFMGCSKNTEENDASMKSGESFAHIRHLIGTITAIREESLIVNTATEISSTQTSDDLDIPKGSEIYIFIPFKDTREDILKRVKMNEKVRISYSNIAITNGIYTLTIVEDSQITKED</sequence>
<feature type="signal peptide" evidence="1">
    <location>
        <begin position="1"/>
        <end position="23"/>
    </location>
</feature>
<evidence type="ECO:0000313" key="3">
    <source>
        <dbReference type="Proteomes" id="UP000067523"/>
    </source>
</evidence>
<dbReference type="RefSeq" id="WP_208927164.1">
    <property type="nucleotide sequence ID" value="NZ_CP013655.1"/>
</dbReference>
<feature type="chain" id="PRO_5006833186" description="Lipoprotein" evidence="1">
    <location>
        <begin position="24"/>
        <end position="131"/>
    </location>
</feature>
<accession>A0A0U2VW52</accession>
<gene>
    <name evidence="2" type="ORF">ATZ35_10190</name>
</gene>